<evidence type="ECO:0000256" key="7">
    <source>
        <dbReference type="ARBA" id="ARBA00048109"/>
    </source>
</evidence>
<keyword evidence="8" id="KW-1133">Transmembrane helix</keyword>
<dbReference type="InterPro" id="IPR009721">
    <property type="entry name" value="O-acyltransferase_WSD1_C"/>
</dbReference>
<sequence length="486" mass="55535">MVTAISPSPEVRLRGIDNLWLHGELPARLMTVSTLWTFGGPLNIVLVLQQLEKMTELFPKFRQIAVERGSLLHTSRWKDCKDFSVSNHVEVVTLDEPTRECLQDFVSRKIALPFDYDRPLWTLYIINGLANGGSACFWKAHHAMSDGQGYVRALLACTSGEDELDQMVEEYKKKYYDNLRRVPSCSEVPILRRLPYRYQKHVQPWTIQLFATIATILTLLLGWILVLLRNLKLASCMLAPWWRRDFLYPGPHVFTKSIAWSDDVSMDDIAIVRKAFPGTLNDVMCAVITRSVKSYLDECPNKRQDKELWLLIPKSLRAPDDRRFQNVVSGSYAYFPMEDMSTRSLIKSIHQQMNLFKLDFIPYLLYFLANIFLLIPGILPSWLLAYQVQKIHGVFTNVPGPRKPIHFAGQEIKDYRVMPPQNSKGGIGMGLVSYGDKVALAILGDEADAYPGAINAICQNFKPTFDKMLLEAHQIIDAKAKKLHEN</sequence>
<evidence type="ECO:0008006" key="13">
    <source>
        <dbReference type="Google" id="ProtNLM"/>
    </source>
</evidence>
<feature type="domain" description="O-acyltransferase WSD1-like N-terminal" evidence="9">
    <location>
        <begin position="14"/>
        <end position="283"/>
    </location>
</feature>
<dbReference type="Pfam" id="PF03007">
    <property type="entry name" value="WS_DGAT_cat"/>
    <property type="match status" value="1"/>
</dbReference>
<dbReference type="PANTHER" id="PTHR31650:SF1">
    <property type="entry name" value="WAX ESTER SYNTHASE_DIACYLGLYCEROL ACYLTRANSFERASE 4-RELATED"/>
    <property type="match status" value="1"/>
</dbReference>
<dbReference type="SUPFAM" id="SSF52777">
    <property type="entry name" value="CoA-dependent acyltransferases"/>
    <property type="match status" value="1"/>
</dbReference>
<protein>
    <recommendedName>
        <fullName evidence="13">Diacylglycerol O-acyltransferase</fullName>
    </recommendedName>
</protein>
<dbReference type="InterPro" id="IPR045034">
    <property type="entry name" value="O-acyltransferase_WSD1-like"/>
</dbReference>
<dbReference type="InterPro" id="IPR004255">
    <property type="entry name" value="O-acyltransferase_WSD1_N"/>
</dbReference>
<dbReference type="Pfam" id="PF06974">
    <property type="entry name" value="WS_DGAT_C"/>
    <property type="match status" value="1"/>
</dbReference>
<dbReference type="EMBL" id="JAEPQZ010000017">
    <property type="protein sequence ID" value="KAG2172301.1"/>
    <property type="molecule type" value="Genomic_DNA"/>
</dbReference>
<feature type="domain" description="O-acyltransferase WSD1 C-terminal" evidence="10">
    <location>
        <begin position="327"/>
        <end position="447"/>
    </location>
</feature>
<evidence type="ECO:0000313" key="12">
    <source>
        <dbReference type="Proteomes" id="UP000654370"/>
    </source>
</evidence>
<dbReference type="GO" id="GO:0047196">
    <property type="term" value="F:long-chain-alcohol O-fatty-acyltransferase activity"/>
    <property type="evidence" value="ECO:0007669"/>
    <property type="project" value="UniProtKB-EC"/>
</dbReference>
<dbReference type="OrthoDB" id="619536at2759"/>
<proteinExistence type="inferred from homology"/>
<dbReference type="GO" id="GO:0019432">
    <property type="term" value="P:triglyceride biosynthetic process"/>
    <property type="evidence" value="ECO:0007669"/>
    <property type="project" value="UniProtKB-UniPathway"/>
</dbReference>
<comment type="caution">
    <text evidence="11">The sequence shown here is derived from an EMBL/GenBank/DDBJ whole genome shotgun (WGS) entry which is preliminary data.</text>
</comment>
<dbReference type="UniPathway" id="UPA00282"/>
<accession>A0A8H7PE89</accession>
<feature type="transmembrane region" description="Helical" evidence="8">
    <location>
        <begin position="363"/>
        <end position="385"/>
    </location>
</feature>
<dbReference type="Proteomes" id="UP000654370">
    <property type="component" value="Unassembled WGS sequence"/>
</dbReference>
<evidence type="ECO:0000256" key="3">
    <source>
        <dbReference type="ARBA" id="ARBA00022679"/>
    </source>
</evidence>
<dbReference type="AlphaFoldDB" id="A0A8H7PE89"/>
<keyword evidence="3" id="KW-0808">Transferase</keyword>
<comment type="catalytic activity">
    <reaction evidence="6">
        <text>a long chain fatty alcohol + a fatty acyl-CoA = a long-chain alcohol wax ester + CoA</text>
        <dbReference type="Rhea" id="RHEA:38443"/>
        <dbReference type="ChEBI" id="CHEBI:17135"/>
        <dbReference type="ChEBI" id="CHEBI:57287"/>
        <dbReference type="ChEBI" id="CHEBI:77636"/>
        <dbReference type="ChEBI" id="CHEBI:235323"/>
        <dbReference type="EC" id="2.3.1.75"/>
    </reaction>
</comment>
<feature type="transmembrane region" description="Helical" evidence="8">
    <location>
        <begin position="205"/>
        <end position="228"/>
    </location>
</feature>
<dbReference type="PANTHER" id="PTHR31650">
    <property type="entry name" value="O-ACYLTRANSFERASE (WSD1-LIKE) FAMILY PROTEIN"/>
    <property type="match status" value="1"/>
</dbReference>
<keyword evidence="8" id="KW-0472">Membrane</keyword>
<organism evidence="11 12">
    <name type="scientific">Mortierella isabellina</name>
    <name type="common">Filamentous fungus</name>
    <name type="synonym">Umbelopsis isabellina</name>
    <dbReference type="NCBI Taxonomy" id="91625"/>
    <lineage>
        <taxon>Eukaryota</taxon>
        <taxon>Fungi</taxon>
        <taxon>Fungi incertae sedis</taxon>
        <taxon>Mucoromycota</taxon>
        <taxon>Mucoromycotina</taxon>
        <taxon>Umbelopsidomycetes</taxon>
        <taxon>Umbelopsidales</taxon>
        <taxon>Umbelopsidaceae</taxon>
        <taxon>Umbelopsis</taxon>
    </lineage>
</organism>
<comment type="catalytic activity">
    <reaction evidence="7">
        <text>an acyl-CoA + a 1,2-diacyl-sn-glycerol = a triacyl-sn-glycerol + CoA</text>
        <dbReference type="Rhea" id="RHEA:10868"/>
        <dbReference type="ChEBI" id="CHEBI:17815"/>
        <dbReference type="ChEBI" id="CHEBI:57287"/>
        <dbReference type="ChEBI" id="CHEBI:58342"/>
        <dbReference type="ChEBI" id="CHEBI:64615"/>
        <dbReference type="EC" id="2.3.1.20"/>
    </reaction>
</comment>
<name>A0A8H7PE89_MORIS</name>
<keyword evidence="8" id="KW-0812">Transmembrane</keyword>
<evidence type="ECO:0000256" key="4">
    <source>
        <dbReference type="ARBA" id="ARBA00023315"/>
    </source>
</evidence>
<evidence type="ECO:0000256" key="6">
    <source>
        <dbReference type="ARBA" id="ARBA00047604"/>
    </source>
</evidence>
<comment type="pathway">
    <text evidence="1">Glycerolipid metabolism; triacylglycerol biosynthesis.</text>
</comment>
<comment type="similarity">
    <text evidence="5">In the N-terminal section; belongs to the long-chain O-acyltransferase family.</text>
</comment>
<evidence type="ECO:0000313" key="11">
    <source>
        <dbReference type="EMBL" id="KAG2172301.1"/>
    </source>
</evidence>
<evidence type="ECO:0000259" key="9">
    <source>
        <dbReference type="Pfam" id="PF03007"/>
    </source>
</evidence>
<reference evidence="11" key="1">
    <citation type="submission" date="2020-12" db="EMBL/GenBank/DDBJ databases">
        <title>Metabolic potential, ecology and presence of endohyphal bacteria is reflected in genomic diversity of Mucoromycotina.</title>
        <authorList>
            <person name="Muszewska A."/>
            <person name="Okrasinska A."/>
            <person name="Steczkiewicz K."/>
            <person name="Drgas O."/>
            <person name="Orlowska M."/>
            <person name="Perlinska-Lenart U."/>
            <person name="Aleksandrzak-Piekarczyk T."/>
            <person name="Szatraj K."/>
            <person name="Zielenkiewicz U."/>
            <person name="Pilsyk S."/>
            <person name="Malc E."/>
            <person name="Mieczkowski P."/>
            <person name="Kruszewska J.S."/>
            <person name="Biernat P."/>
            <person name="Pawlowska J."/>
        </authorList>
    </citation>
    <scope>NUCLEOTIDE SEQUENCE</scope>
    <source>
        <strain evidence="11">WA0000067209</strain>
    </source>
</reference>
<gene>
    <name evidence="11" type="ORF">INT43_004843</name>
</gene>
<evidence type="ECO:0000256" key="8">
    <source>
        <dbReference type="SAM" id="Phobius"/>
    </source>
</evidence>
<evidence type="ECO:0000256" key="2">
    <source>
        <dbReference type="ARBA" id="ARBA00005189"/>
    </source>
</evidence>
<evidence type="ECO:0000256" key="5">
    <source>
        <dbReference type="ARBA" id="ARBA00024360"/>
    </source>
</evidence>
<dbReference type="GO" id="GO:0005886">
    <property type="term" value="C:plasma membrane"/>
    <property type="evidence" value="ECO:0007669"/>
    <property type="project" value="TreeGrafter"/>
</dbReference>
<evidence type="ECO:0000259" key="10">
    <source>
        <dbReference type="Pfam" id="PF06974"/>
    </source>
</evidence>
<keyword evidence="12" id="KW-1185">Reference proteome</keyword>
<comment type="pathway">
    <text evidence="2">Lipid metabolism.</text>
</comment>
<dbReference type="GO" id="GO:0004144">
    <property type="term" value="F:diacylglycerol O-acyltransferase activity"/>
    <property type="evidence" value="ECO:0007669"/>
    <property type="project" value="UniProtKB-EC"/>
</dbReference>
<keyword evidence="4" id="KW-0012">Acyltransferase</keyword>
<evidence type="ECO:0000256" key="1">
    <source>
        <dbReference type="ARBA" id="ARBA00004771"/>
    </source>
</evidence>